<dbReference type="PROSITE" id="PS50972">
    <property type="entry name" value="PTERIN_BINDING"/>
    <property type="match status" value="1"/>
</dbReference>
<evidence type="ECO:0000259" key="7">
    <source>
        <dbReference type="PROSITE" id="PS50972"/>
    </source>
</evidence>
<dbReference type="GO" id="GO:0046872">
    <property type="term" value="F:metal ion binding"/>
    <property type="evidence" value="ECO:0007669"/>
    <property type="project" value="UniProtKB-KW"/>
</dbReference>
<evidence type="ECO:0000256" key="4">
    <source>
        <dbReference type="ARBA" id="ARBA00022679"/>
    </source>
</evidence>
<dbReference type="GO" id="GO:0031419">
    <property type="term" value="F:cobalamin binding"/>
    <property type="evidence" value="ECO:0007669"/>
    <property type="project" value="UniProtKB-KW"/>
</dbReference>
<keyword evidence="3" id="KW-0846">Cobalamin</keyword>
<evidence type="ECO:0000313" key="9">
    <source>
        <dbReference type="Proteomes" id="UP000255509"/>
    </source>
</evidence>
<dbReference type="GO" id="GO:0005829">
    <property type="term" value="C:cytosol"/>
    <property type="evidence" value="ECO:0007669"/>
    <property type="project" value="TreeGrafter"/>
</dbReference>
<dbReference type="AlphaFoldDB" id="A0A379WGV5"/>
<protein>
    <submittedName>
        <fullName evidence="8">B12-dependent methionine synthase</fullName>
        <ecNumber evidence="8">2.1.1.13</ecNumber>
    </submittedName>
</protein>
<reference evidence="8 9" key="1">
    <citation type="submission" date="2018-06" db="EMBL/GenBank/DDBJ databases">
        <authorList>
            <consortium name="Pathogen Informatics"/>
            <person name="Doyle S."/>
        </authorList>
    </citation>
    <scope>NUCLEOTIDE SEQUENCE [LARGE SCALE GENOMIC DNA]</scope>
    <source>
        <strain evidence="8 9">NCTC8258</strain>
    </source>
</reference>
<dbReference type="Pfam" id="PF00809">
    <property type="entry name" value="Pterin_bind"/>
    <property type="match status" value="1"/>
</dbReference>
<evidence type="ECO:0000256" key="3">
    <source>
        <dbReference type="ARBA" id="ARBA00022628"/>
    </source>
</evidence>
<dbReference type="FunFam" id="3.20.20.20:FF:000002">
    <property type="entry name" value="Methionine synthase"/>
    <property type="match status" value="1"/>
</dbReference>
<gene>
    <name evidence="8" type="primary">metH_3</name>
    <name evidence="8" type="ORF">NCTC8258_06331</name>
</gene>
<dbReference type="InterPro" id="IPR000489">
    <property type="entry name" value="Pterin-binding_dom"/>
</dbReference>
<accession>A0A379WGV5</accession>
<dbReference type="PANTHER" id="PTHR45833:SF1">
    <property type="entry name" value="METHIONINE SYNTHASE"/>
    <property type="match status" value="1"/>
</dbReference>
<dbReference type="PANTHER" id="PTHR45833">
    <property type="entry name" value="METHIONINE SYNTHASE"/>
    <property type="match status" value="1"/>
</dbReference>
<dbReference type="GO" id="GO:0046653">
    <property type="term" value="P:tetrahydrofolate metabolic process"/>
    <property type="evidence" value="ECO:0007669"/>
    <property type="project" value="TreeGrafter"/>
</dbReference>
<evidence type="ECO:0000256" key="6">
    <source>
        <dbReference type="ARBA" id="ARBA00023285"/>
    </source>
</evidence>
<keyword evidence="5" id="KW-0479">Metal-binding</keyword>
<dbReference type="InterPro" id="IPR011005">
    <property type="entry name" value="Dihydropteroate_synth-like_sf"/>
</dbReference>
<evidence type="ECO:0000256" key="5">
    <source>
        <dbReference type="ARBA" id="ARBA00022723"/>
    </source>
</evidence>
<proteinExistence type="inferred from homology"/>
<evidence type="ECO:0000313" key="8">
    <source>
        <dbReference type="EMBL" id="SUH18500.1"/>
    </source>
</evidence>
<sequence>MLDAEAAMVRFLSLIAGEPDIARVPIMIDSSKWEVIEKGLKCIQGKGIVNSISMKEGVEAFIHHAKLLRRYGAAVVVMAFDEQGQADTRERKIEICRRAYRILTEEVGFPPEDIIFDPNIFAVATGIEEHNNYAQDFIGACEDIKRELPHALISGGVSNVSFSFRGNDPVREAIHAVFLYYAIRNGMDMGIVNAGQLAIYDDLPAELRDAVEDVILNRRDDGTERLLELAEKYRGSKTDEAASAQQAEWRSWDVKKRLEYSLVKGITGVYRTGYRRSPSAGRPPD</sequence>
<keyword evidence="4 8" id="KW-0808">Transferase</keyword>
<keyword evidence="6" id="KW-0170">Cobalt</keyword>
<dbReference type="Gene3D" id="3.20.20.20">
    <property type="entry name" value="Dihydropteroate synthase-like"/>
    <property type="match status" value="1"/>
</dbReference>
<dbReference type="SUPFAM" id="SSF51717">
    <property type="entry name" value="Dihydropteroate synthetase-like"/>
    <property type="match status" value="1"/>
</dbReference>
<dbReference type="EC" id="2.1.1.13" evidence="8"/>
<name>A0A379WGV5_SALET</name>
<keyword evidence="2 8" id="KW-0489">Methyltransferase</keyword>
<feature type="domain" description="Pterin-binding" evidence="7">
    <location>
        <begin position="1"/>
        <end position="212"/>
    </location>
</feature>
<dbReference type="GO" id="GO:0008705">
    <property type="term" value="F:methionine synthase activity"/>
    <property type="evidence" value="ECO:0007669"/>
    <property type="project" value="UniProtKB-EC"/>
</dbReference>
<evidence type="ECO:0000256" key="2">
    <source>
        <dbReference type="ARBA" id="ARBA00022603"/>
    </source>
</evidence>
<dbReference type="EMBL" id="UGXS01000004">
    <property type="protein sequence ID" value="SUH18500.1"/>
    <property type="molecule type" value="Genomic_DNA"/>
</dbReference>
<dbReference type="CDD" id="cd00740">
    <property type="entry name" value="MeTr"/>
    <property type="match status" value="1"/>
</dbReference>
<comment type="similarity">
    <text evidence="1">Belongs to the vitamin-B12 dependent methionine synthase family.</text>
</comment>
<dbReference type="GO" id="GO:0032259">
    <property type="term" value="P:methylation"/>
    <property type="evidence" value="ECO:0007669"/>
    <property type="project" value="UniProtKB-KW"/>
</dbReference>
<dbReference type="GO" id="GO:0050667">
    <property type="term" value="P:homocysteine metabolic process"/>
    <property type="evidence" value="ECO:0007669"/>
    <property type="project" value="TreeGrafter"/>
</dbReference>
<dbReference type="InterPro" id="IPR050554">
    <property type="entry name" value="Met_Synthase/Corrinoid"/>
</dbReference>
<organism evidence="8 9">
    <name type="scientific">Salmonella enterica I</name>
    <dbReference type="NCBI Taxonomy" id="59201"/>
    <lineage>
        <taxon>Bacteria</taxon>
        <taxon>Pseudomonadati</taxon>
        <taxon>Pseudomonadota</taxon>
        <taxon>Gammaproteobacteria</taxon>
        <taxon>Enterobacterales</taxon>
        <taxon>Enterobacteriaceae</taxon>
        <taxon>Salmonella</taxon>
    </lineage>
</organism>
<dbReference type="Proteomes" id="UP000255509">
    <property type="component" value="Unassembled WGS sequence"/>
</dbReference>
<evidence type="ECO:0000256" key="1">
    <source>
        <dbReference type="ARBA" id="ARBA00010398"/>
    </source>
</evidence>